<protein>
    <submittedName>
        <fullName evidence="1">Uncharacterized protein</fullName>
    </submittedName>
</protein>
<reference evidence="1 2" key="1">
    <citation type="journal article" date="2023" name="Plants (Basel)">
        <title>Bridging the Gap: Combining Genomics and Transcriptomics Approaches to Understand Stylosanthes scabra, an Orphan Legume from the Brazilian Caatinga.</title>
        <authorList>
            <person name="Ferreira-Neto J.R.C."/>
            <person name="da Silva M.D."/>
            <person name="Binneck E."/>
            <person name="de Melo N.F."/>
            <person name="da Silva R.H."/>
            <person name="de Melo A.L.T.M."/>
            <person name="Pandolfi V."/>
            <person name="Bustamante F.O."/>
            <person name="Brasileiro-Vidal A.C."/>
            <person name="Benko-Iseppon A.M."/>
        </authorList>
    </citation>
    <scope>NUCLEOTIDE SEQUENCE [LARGE SCALE GENOMIC DNA]</scope>
    <source>
        <tissue evidence="1">Leaves</tissue>
    </source>
</reference>
<evidence type="ECO:0000313" key="2">
    <source>
        <dbReference type="Proteomes" id="UP001341840"/>
    </source>
</evidence>
<evidence type="ECO:0000313" key="1">
    <source>
        <dbReference type="EMBL" id="MED6153987.1"/>
    </source>
</evidence>
<keyword evidence="2" id="KW-1185">Reference proteome</keyword>
<name>A0ABU6TZX6_9FABA</name>
<dbReference type="EMBL" id="JASCZI010095284">
    <property type="protein sequence ID" value="MED6153987.1"/>
    <property type="molecule type" value="Genomic_DNA"/>
</dbReference>
<gene>
    <name evidence="1" type="ORF">PIB30_107632</name>
</gene>
<organism evidence="1 2">
    <name type="scientific">Stylosanthes scabra</name>
    <dbReference type="NCBI Taxonomy" id="79078"/>
    <lineage>
        <taxon>Eukaryota</taxon>
        <taxon>Viridiplantae</taxon>
        <taxon>Streptophyta</taxon>
        <taxon>Embryophyta</taxon>
        <taxon>Tracheophyta</taxon>
        <taxon>Spermatophyta</taxon>
        <taxon>Magnoliopsida</taxon>
        <taxon>eudicotyledons</taxon>
        <taxon>Gunneridae</taxon>
        <taxon>Pentapetalae</taxon>
        <taxon>rosids</taxon>
        <taxon>fabids</taxon>
        <taxon>Fabales</taxon>
        <taxon>Fabaceae</taxon>
        <taxon>Papilionoideae</taxon>
        <taxon>50 kb inversion clade</taxon>
        <taxon>dalbergioids sensu lato</taxon>
        <taxon>Dalbergieae</taxon>
        <taxon>Pterocarpus clade</taxon>
        <taxon>Stylosanthes</taxon>
    </lineage>
</organism>
<feature type="non-terminal residue" evidence="1">
    <location>
        <position position="1"/>
    </location>
</feature>
<comment type="caution">
    <text evidence="1">The sequence shown here is derived from an EMBL/GenBank/DDBJ whole genome shotgun (WGS) entry which is preliminary data.</text>
</comment>
<feature type="non-terminal residue" evidence="1">
    <location>
        <position position="65"/>
    </location>
</feature>
<dbReference type="Proteomes" id="UP001341840">
    <property type="component" value="Unassembled WGS sequence"/>
</dbReference>
<accession>A0ABU6TZX6</accession>
<proteinExistence type="predicted"/>
<sequence>RGPMLPHPHVPCLASLSTPQRGSYPVLPCLHYHPQTAPYPRLNMPPTRSFLHISSLSHPHLLPQV</sequence>